<dbReference type="Gene3D" id="3.20.20.140">
    <property type="entry name" value="Metal-dependent hydrolases"/>
    <property type="match status" value="1"/>
</dbReference>
<dbReference type="RefSeq" id="WP_132281978.1">
    <property type="nucleotide sequence ID" value="NZ_SMGQ01000011.1"/>
</dbReference>
<dbReference type="PANTHER" id="PTHR43794:SF11">
    <property type="entry name" value="AMIDOHYDROLASE-RELATED DOMAIN-CONTAINING PROTEIN"/>
    <property type="match status" value="1"/>
</dbReference>
<accession>A0A4V2Q1I7</accession>
<dbReference type="SUPFAM" id="SSF51338">
    <property type="entry name" value="Composite domain of metallo-dependent hydrolases"/>
    <property type="match status" value="1"/>
</dbReference>
<gene>
    <name evidence="3" type="ORF">EDC19_0153</name>
</gene>
<evidence type="ECO:0000313" key="3">
    <source>
        <dbReference type="EMBL" id="TCK97751.1"/>
    </source>
</evidence>
<dbReference type="GO" id="GO:0016810">
    <property type="term" value="F:hydrolase activity, acting on carbon-nitrogen (but not peptide) bonds"/>
    <property type="evidence" value="ECO:0007669"/>
    <property type="project" value="InterPro"/>
</dbReference>
<keyword evidence="4" id="KW-1185">Reference proteome</keyword>
<organism evidence="3 4">
    <name type="scientific">Natranaerovirga hydrolytica</name>
    <dbReference type="NCBI Taxonomy" id="680378"/>
    <lineage>
        <taxon>Bacteria</taxon>
        <taxon>Bacillati</taxon>
        <taxon>Bacillota</taxon>
        <taxon>Clostridia</taxon>
        <taxon>Lachnospirales</taxon>
        <taxon>Natranaerovirgaceae</taxon>
        <taxon>Natranaerovirga</taxon>
    </lineage>
</organism>
<proteinExistence type="predicted"/>
<sequence length="428" mass="48422">MKALINANVFDFESYVENQYILFEKEIIETGPMKDFVGADKVYDCQGSLVMPTFVLGHTHIYSAFAKGWITPFAPNSFKALLEQMWWKLDRGLNLESIYYSGLVSGMEFIKNGVTTVIDHHASGLDIRGSLNTLKQSLCEEIGLRGIFCFESSDRFNIEECIEENITFANYSTDQYAGLFGMHASLSLSDASLKKIATASKDLPIHIHVAESIEDQQDCLALYGTRVIERLDAFDLLRPNSILSHCIHLDEKELEQLSKKDIAIALNPTSNMNNGVGLPNYEQMKEKNIVSLLGNDGLGYNFTREINNFLFTMHHKALNPTAVDLNDVKTLMTNNYAYASQMLNCSLGKIEKGYKADFMTIPYTPFTPMNANNAMGHFFYGICDHFRPENVWCNGVIKLEGYEMKLKEEAIYLQAQKIAKAVWERIAY</sequence>
<dbReference type="AlphaFoldDB" id="A0A4V2Q1I7"/>
<feature type="domain" description="Amidohydrolase-related" evidence="2">
    <location>
        <begin position="49"/>
        <end position="395"/>
    </location>
</feature>
<protein>
    <submittedName>
        <fullName evidence="3">Cytosine/adenosine deaminase-related metal-dependent hydrolase</fullName>
    </submittedName>
</protein>
<dbReference type="PANTHER" id="PTHR43794">
    <property type="entry name" value="AMINOHYDROLASE SSNA-RELATED"/>
    <property type="match status" value="1"/>
</dbReference>
<dbReference type="SUPFAM" id="SSF51556">
    <property type="entry name" value="Metallo-dependent hydrolases"/>
    <property type="match status" value="1"/>
</dbReference>
<comment type="caution">
    <text evidence="3">The sequence shown here is derived from an EMBL/GenBank/DDBJ whole genome shotgun (WGS) entry which is preliminary data.</text>
</comment>
<dbReference type="Pfam" id="PF01979">
    <property type="entry name" value="Amidohydro_1"/>
    <property type="match status" value="1"/>
</dbReference>
<reference evidence="3 4" key="1">
    <citation type="submission" date="2019-03" db="EMBL/GenBank/DDBJ databases">
        <title>Genomic Encyclopedia of Type Strains, Phase IV (KMG-IV): sequencing the most valuable type-strain genomes for metagenomic binning, comparative biology and taxonomic classification.</title>
        <authorList>
            <person name="Goeker M."/>
        </authorList>
    </citation>
    <scope>NUCLEOTIDE SEQUENCE [LARGE SCALE GENOMIC DNA]</scope>
    <source>
        <strain evidence="3 4">DSM 24176</strain>
    </source>
</reference>
<dbReference type="InterPro" id="IPR032466">
    <property type="entry name" value="Metal_Hydrolase"/>
</dbReference>
<dbReference type="Proteomes" id="UP000294545">
    <property type="component" value="Unassembled WGS sequence"/>
</dbReference>
<evidence type="ECO:0000259" key="2">
    <source>
        <dbReference type="Pfam" id="PF01979"/>
    </source>
</evidence>
<name>A0A4V2Q1I7_9FIRM</name>
<evidence type="ECO:0000313" key="4">
    <source>
        <dbReference type="Proteomes" id="UP000294545"/>
    </source>
</evidence>
<dbReference type="EMBL" id="SMGQ01000011">
    <property type="protein sequence ID" value="TCK97751.1"/>
    <property type="molecule type" value="Genomic_DNA"/>
</dbReference>
<dbReference type="InterPro" id="IPR050287">
    <property type="entry name" value="MTA/SAH_deaminase"/>
</dbReference>
<evidence type="ECO:0000256" key="1">
    <source>
        <dbReference type="ARBA" id="ARBA00022801"/>
    </source>
</evidence>
<dbReference type="OrthoDB" id="9807210at2"/>
<dbReference type="InterPro" id="IPR006680">
    <property type="entry name" value="Amidohydro-rel"/>
</dbReference>
<keyword evidence="1 3" id="KW-0378">Hydrolase</keyword>
<dbReference type="Gene3D" id="2.30.40.10">
    <property type="entry name" value="Urease, subunit C, domain 1"/>
    <property type="match status" value="1"/>
</dbReference>
<dbReference type="InterPro" id="IPR011059">
    <property type="entry name" value="Metal-dep_hydrolase_composite"/>
</dbReference>